<comment type="subcellular location">
    <subcellularLocation>
        <location evidence="1">Endoplasmic reticulum membrane</location>
        <topology evidence="1">Multi-pass membrane protein</topology>
    </subcellularLocation>
</comment>
<dbReference type="VEuPathDB" id="FungiDB:AMAG_07868"/>
<organism evidence="9 10">
    <name type="scientific">Allomyces macrogynus (strain ATCC 38327)</name>
    <name type="common">Allomyces javanicus var. macrogynus</name>
    <dbReference type="NCBI Taxonomy" id="578462"/>
    <lineage>
        <taxon>Eukaryota</taxon>
        <taxon>Fungi</taxon>
        <taxon>Fungi incertae sedis</taxon>
        <taxon>Blastocladiomycota</taxon>
        <taxon>Blastocladiomycetes</taxon>
        <taxon>Blastocladiales</taxon>
        <taxon>Blastocladiaceae</taxon>
        <taxon>Allomyces</taxon>
    </lineage>
</organism>
<gene>
    <name evidence="9" type="ORF">AMAG_07868</name>
</gene>
<reference evidence="10" key="2">
    <citation type="submission" date="2009-11" db="EMBL/GenBank/DDBJ databases">
        <title>The Genome Sequence of Allomyces macrogynus strain ATCC 38327.</title>
        <authorList>
            <consortium name="The Broad Institute Genome Sequencing Platform"/>
            <person name="Russ C."/>
            <person name="Cuomo C."/>
            <person name="Shea T."/>
            <person name="Young S.K."/>
            <person name="Zeng Q."/>
            <person name="Koehrsen M."/>
            <person name="Haas B."/>
            <person name="Borodovsky M."/>
            <person name="Guigo R."/>
            <person name="Alvarado L."/>
            <person name="Berlin A."/>
            <person name="Borenstein D."/>
            <person name="Chen Z."/>
            <person name="Engels R."/>
            <person name="Freedman E."/>
            <person name="Gellesch M."/>
            <person name="Goldberg J."/>
            <person name="Griggs A."/>
            <person name="Gujja S."/>
            <person name="Heiman D."/>
            <person name="Hepburn T."/>
            <person name="Howarth C."/>
            <person name="Jen D."/>
            <person name="Larson L."/>
            <person name="Lewis B."/>
            <person name="Mehta T."/>
            <person name="Park D."/>
            <person name="Pearson M."/>
            <person name="Roberts A."/>
            <person name="Saif S."/>
            <person name="Shenoy N."/>
            <person name="Sisk P."/>
            <person name="Stolte C."/>
            <person name="Sykes S."/>
            <person name="Walk T."/>
            <person name="White J."/>
            <person name="Yandava C."/>
            <person name="Burger G."/>
            <person name="Gray M.W."/>
            <person name="Holland P.W.H."/>
            <person name="King N."/>
            <person name="Lang F.B.F."/>
            <person name="Roger A.J."/>
            <person name="Ruiz-Trillo I."/>
            <person name="Lander E."/>
            <person name="Nusbaum C."/>
        </authorList>
    </citation>
    <scope>NUCLEOTIDE SEQUENCE [LARGE SCALE GENOMIC DNA]</scope>
    <source>
        <strain evidence="10">ATCC 38327</strain>
    </source>
</reference>
<dbReference type="EMBL" id="GG745340">
    <property type="protein sequence ID" value="KNE62675.1"/>
    <property type="molecule type" value="Genomic_DNA"/>
</dbReference>
<feature type="compositionally biased region" description="Low complexity" evidence="7">
    <location>
        <begin position="151"/>
        <end position="164"/>
    </location>
</feature>
<evidence type="ECO:0000256" key="1">
    <source>
        <dbReference type="ARBA" id="ARBA00004477"/>
    </source>
</evidence>
<evidence type="ECO:0000256" key="8">
    <source>
        <dbReference type="SAM" id="Phobius"/>
    </source>
</evidence>
<evidence type="ECO:0008006" key="11">
    <source>
        <dbReference type="Google" id="ProtNLM"/>
    </source>
</evidence>
<keyword evidence="3 8" id="KW-0812">Transmembrane</keyword>
<dbReference type="STRING" id="578462.A0A0L0SJU1"/>
<keyword evidence="4" id="KW-0256">Endoplasmic reticulum</keyword>
<accession>A0A0L0SJU1</accession>
<name>A0A0L0SJU1_ALLM3</name>
<dbReference type="PANTHER" id="PTHR13505:SF7">
    <property type="entry name" value="TRANSMEMBRANE PROTEIN 208"/>
    <property type="match status" value="1"/>
</dbReference>
<evidence type="ECO:0000313" key="9">
    <source>
        <dbReference type="EMBL" id="KNE62675.1"/>
    </source>
</evidence>
<dbReference type="Pfam" id="PF05620">
    <property type="entry name" value="TMEM208_SND2"/>
    <property type="match status" value="1"/>
</dbReference>
<dbReference type="InterPro" id="IPR008506">
    <property type="entry name" value="SND2/TMEM208"/>
</dbReference>
<evidence type="ECO:0000313" key="10">
    <source>
        <dbReference type="Proteomes" id="UP000054350"/>
    </source>
</evidence>
<evidence type="ECO:0000256" key="2">
    <source>
        <dbReference type="ARBA" id="ARBA00009950"/>
    </source>
</evidence>
<dbReference type="PANTHER" id="PTHR13505">
    <property type="entry name" value="TRANSMEMBRANE PROTEIN 208"/>
    <property type="match status" value="1"/>
</dbReference>
<dbReference type="OrthoDB" id="276296at2759"/>
<dbReference type="AlphaFoldDB" id="A0A0L0SJU1"/>
<feature type="transmembrane region" description="Helical" evidence="8">
    <location>
        <begin position="21"/>
        <end position="44"/>
    </location>
</feature>
<dbReference type="GO" id="GO:0005773">
    <property type="term" value="C:vacuole"/>
    <property type="evidence" value="ECO:0007669"/>
    <property type="project" value="GOC"/>
</dbReference>
<dbReference type="GO" id="GO:0005789">
    <property type="term" value="C:endoplasmic reticulum membrane"/>
    <property type="evidence" value="ECO:0007669"/>
    <property type="project" value="UniProtKB-SubCell"/>
</dbReference>
<proteinExistence type="inferred from homology"/>
<protein>
    <recommendedName>
        <fullName evidence="11">DUF788 domain-containing protein</fullName>
    </recommendedName>
</protein>
<dbReference type="Proteomes" id="UP000054350">
    <property type="component" value="Unassembled WGS sequence"/>
</dbReference>
<reference evidence="9 10" key="1">
    <citation type="submission" date="2009-11" db="EMBL/GenBank/DDBJ databases">
        <title>Annotation of Allomyces macrogynus ATCC 38327.</title>
        <authorList>
            <consortium name="The Broad Institute Genome Sequencing Platform"/>
            <person name="Russ C."/>
            <person name="Cuomo C."/>
            <person name="Burger G."/>
            <person name="Gray M.W."/>
            <person name="Holland P.W.H."/>
            <person name="King N."/>
            <person name="Lang F.B.F."/>
            <person name="Roger A.J."/>
            <person name="Ruiz-Trillo I."/>
            <person name="Young S.K."/>
            <person name="Zeng Q."/>
            <person name="Gargeya S."/>
            <person name="Fitzgerald M."/>
            <person name="Haas B."/>
            <person name="Abouelleil A."/>
            <person name="Alvarado L."/>
            <person name="Arachchi H.M."/>
            <person name="Berlin A."/>
            <person name="Chapman S.B."/>
            <person name="Gearin G."/>
            <person name="Goldberg J."/>
            <person name="Griggs A."/>
            <person name="Gujja S."/>
            <person name="Hansen M."/>
            <person name="Heiman D."/>
            <person name="Howarth C."/>
            <person name="Larimer J."/>
            <person name="Lui A."/>
            <person name="MacDonald P.J.P."/>
            <person name="McCowen C."/>
            <person name="Montmayeur A."/>
            <person name="Murphy C."/>
            <person name="Neiman D."/>
            <person name="Pearson M."/>
            <person name="Priest M."/>
            <person name="Roberts A."/>
            <person name="Saif S."/>
            <person name="Shea T."/>
            <person name="Sisk P."/>
            <person name="Stolte C."/>
            <person name="Sykes S."/>
            <person name="Wortman J."/>
            <person name="Nusbaum C."/>
            <person name="Birren B."/>
        </authorList>
    </citation>
    <scope>NUCLEOTIDE SEQUENCE [LARGE SCALE GENOMIC DNA]</scope>
    <source>
        <strain evidence="9 10">ATCC 38327</strain>
    </source>
</reference>
<comment type="similarity">
    <text evidence="2">Belongs to the TMEM208 family.</text>
</comment>
<evidence type="ECO:0000256" key="7">
    <source>
        <dbReference type="SAM" id="MobiDB-lite"/>
    </source>
</evidence>
<sequence>MANSSAKRIAHANRAFLRALLYAKAAADSITVLVLLAVCGYPVIGWSWWPYYTTMVATAVLYRMVHGMGGGGVLTQAANDAAVDLAAGAGLHQYVLDVMYVIMGAQVLSLVSVWAWGILLVIPAYAAYRVFGLVRPLVQGLTGAGSGVPSMPAGAPAPAAATTGRGRGGAGGARKR</sequence>
<evidence type="ECO:0000256" key="5">
    <source>
        <dbReference type="ARBA" id="ARBA00022989"/>
    </source>
</evidence>
<evidence type="ECO:0000256" key="4">
    <source>
        <dbReference type="ARBA" id="ARBA00022824"/>
    </source>
</evidence>
<feature type="region of interest" description="Disordered" evidence="7">
    <location>
        <begin position="151"/>
        <end position="176"/>
    </location>
</feature>
<feature type="compositionally biased region" description="Gly residues" evidence="7">
    <location>
        <begin position="165"/>
        <end position="176"/>
    </location>
</feature>
<dbReference type="GO" id="GO:0006624">
    <property type="term" value="P:vacuolar protein processing"/>
    <property type="evidence" value="ECO:0007669"/>
    <property type="project" value="TreeGrafter"/>
</dbReference>
<evidence type="ECO:0000256" key="3">
    <source>
        <dbReference type="ARBA" id="ARBA00022692"/>
    </source>
</evidence>
<feature type="transmembrane region" description="Helical" evidence="8">
    <location>
        <begin position="98"/>
        <end position="128"/>
    </location>
</feature>
<keyword evidence="6 8" id="KW-0472">Membrane</keyword>
<keyword evidence="10" id="KW-1185">Reference proteome</keyword>
<evidence type="ECO:0000256" key="6">
    <source>
        <dbReference type="ARBA" id="ARBA00023136"/>
    </source>
</evidence>
<keyword evidence="5 8" id="KW-1133">Transmembrane helix</keyword>